<protein>
    <recommendedName>
        <fullName evidence="3">Glyoxalase</fullName>
    </recommendedName>
</protein>
<dbReference type="AlphaFoldDB" id="A0AAW3ZPL4"/>
<gene>
    <name evidence="1" type="ORF">IFO71_18105</name>
</gene>
<comment type="caution">
    <text evidence="1">The sequence shown here is derived from an EMBL/GenBank/DDBJ whole genome shotgun (WGS) entry which is preliminary data.</text>
</comment>
<keyword evidence="2" id="KW-1185">Reference proteome</keyword>
<proteinExistence type="predicted"/>
<dbReference type="EMBL" id="JACYTR010000059">
    <property type="protein sequence ID" value="MBD8527663.1"/>
    <property type="molecule type" value="Genomic_DNA"/>
</dbReference>
<evidence type="ECO:0000313" key="1">
    <source>
        <dbReference type="EMBL" id="MBD8527663.1"/>
    </source>
</evidence>
<dbReference type="RefSeq" id="WP_192031083.1">
    <property type="nucleotide sequence ID" value="NZ_JACYTR010000059.1"/>
</dbReference>
<dbReference type="SUPFAM" id="SSF54593">
    <property type="entry name" value="Glyoxalase/Bleomycin resistance protein/Dihydroxybiphenyl dioxygenase"/>
    <property type="match status" value="1"/>
</dbReference>
<accession>A0AAW3ZPL4</accession>
<evidence type="ECO:0000313" key="2">
    <source>
        <dbReference type="Proteomes" id="UP000613768"/>
    </source>
</evidence>
<sequence length="124" mass="14045">MSPYRYHHIGIPSLVERENEEYIADDGVYASGYFNSPHAIEWLRFAPDSPLPDLIKRVPHVAFVVDHLDNALHGQEVLLPPRSPAPGVRVAFIVDNGAPVELIEFLRSEHEVWPHAWKVFEGSV</sequence>
<evidence type="ECO:0008006" key="3">
    <source>
        <dbReference type="Google" id="ProtNLM"/>
    </source>
</evidence>
<reference evidence="1 2" key="1">
    <citation type="submission" date="2020-09" db="EMBL/GenBank/DDBJ databases">
        <title>Pseudoxanthomonas sp. CAU 1598 isolated from sand of Yaerae Beach.</title>
        <authorList>
            <person name="Kim W."/>
        </authorList>
    </citation>
    <scope>NUCLEOTIDE SEQUENCE [LARGE SCALE GENOMIC DNA]</scope>
    <source>
        <strain evidence="1 2">CAU 1598</strain>
    </source>
</reference>
<dbReference type="Proteomes" id="UP000613768">
    <property type="component" value="Unassembled WGS sequence"/>
</dbReference>
<organism evidence="1 2">
    <name type="scientific">Pseudomarimonas arenosa</name>
    <dbReference type="NCBI Taxonomy" id="2774145"/>
    <lineage>
        <taxon>Bacteria</taxon>
        <taxon>Pseudomonadati</taxon>
        <taxon>Pseudomonadota</taxon>
        <taxon>Gammaproteobacteria</taxon>
        <taxon>Lysobacterales</taxon>
        <taxon>Lysobacteraceae</taxon>
        <taxon>Pseudomarimonas</taxon>
    </lineage>
</organism>
<dbReference type="InterPro" id="IPR029068">
    <property type="entry name" value="Glyas_Bleomycin-R_OHBP_Dase"/>
</dbReference>
<name>A0AAW3ZPL4_9GAMM</name>